<accession>A0A1X7I0N2</accession>
<dbReference type="AlphaFoldDB" id="A0A1X7I0N2"/>
<feature type="non-terminal residue" evidence="1">
    <location>
        <position position="1"/>
    </location>
</feature>
<evidence type="ECO:0000313" key="1">
    <source>
        <dbReference type="EMBL" id="SMG07666.1"/>
    </source>
</evidence>
<dbReference type="RefSeq" id="WP_200811726.1">
    <property type="nucleotide sequence ID" value="NZ_FXAU01000001.1"/>
</dbReference>
<proteinExistence type="predicted"/>
<protein>
    <submittedName>
        <fullName evidence="1">Uncharacterized protein</fullName>
    </submittedName>
</protein>
<name>A0A1X7I0N2_9SPHI</name>
<keyword evidence="2" id="KW-1185">Reference proteome</keyword>
<dbReference type="Proteomes" id="UP000192980">
    <property type="component" value="Unassembled WGS sequence"/>
</dbReference>
<gene>
    <name evidence="1" type="ORF">SAMN05660862_0303</name>
</gene>
<sequence length="161" mass="17499">PASVIQNFTDIISNEDVKNEIINVINNSGNDGNVTFDGSEFTYKDASGTVHPIDLTELAQIDYKEVIQNTGRKWLSGTNVKEITLTFNWAQPNVEHVLPATVPADITIIGIRLINKATNSVSTNLVSYNAATKTLLFGTAGSVVGVHPAGEYYLIVEYVEN</sequence>
<reference evidence="1 2" key="1">
    <citation type="submission" date="2017-04" db="EMBL/GenBank/DDBJ databases">
        <authorList>
            <person name="Afonso C.L."/>
            <person name="Miller P.J."/>
            <person name="Scott M.A."/>
            <person name="Spackman E."/>
            <person name="Goraichik I."/>
            <person name="Dimitrov K.M."/>
            <person name="Suarez D.L."/>
            <person name="Swayne D.E."/>
        </authorList>
    </citation>
    <scope>NUCLEOTIDE SEQUENCE [LARGE SCALE GENOMIC DNA]</scope>
    <source>
        <strain evidence="1 2">DSM 22418</strain>
    </source>
</reference>
<evidence type="ECO:0000313" key="2">
    <source>
        <dbReference type="Proteomes" id="UP000192980"/>
    </source>
</evidence>
<organism evidence="1 2">
    <name type="scientific">Sphingobacterium psychroaquaticum</name>
    <dbReference type="NCBI Taxonomy" id="561061"/>
    <lineage>
        <taxon>Bacteria</taxon>
        <taxon>Pseudomonadati</taxon>
        <taxon>Bacteroidota</taxon>
        <taxon>Sphingobacteriia</taxon>
        <taxon>Sphingobacteriales</taxon>
        <taxon>Sphingobacteriaceae</taxon>
        <taxon>Sphingobacterium</taxon>
    </lineage>
</organism>
<dbReference type="EMBL" id="FXAU01000001">
    <property type="protein sequence ID" value="SMG07666.1"/>
    <property type="molecule type" value="Genomic_DNA"/>
</dbReference>